<sequence>RIEHSPNTTSPSSPTTASAPSVMPQPQQAQHSIHLHSPGLLPVQQQAPPHPHAVNAPPPALN</sequence>
<protein>
    <submittedName>
        <fullName evidence="2">4149_t:CDS:1</fullName>
    </submittedName>
</protein>
<evidence type="ECO:0000313" key="3">
    <source>
        <dbReference type="Proteomes" id="UP000789572"/>
    </source>
</evidence>
<organism evidence="2 3">
    <name type="scientific">Paraglomus occultum</name>
    <dbReference type="NCBI Taxonomy" id="144539"/>
    <lineage>
        <taxon>Eukaryota</taxon>
        <taxon>Fungi</taxon>
        <taxon>Fungi incertae sedis</taxon>
        <taxon>Mucoromycota</taxon>
        <taxon>Glomeromycotina</taxon>
        <taxon>Glomeromycetes</taxon>
        <taxon>Paraglomerales</taxon>
        <taxon>Paraglomeraceae</taxon>
        <taxon>Paraglomus</taxon>
    </lineage>
</organism>
<feature type="non-terminal residue" evidence="2">
    <location>
        <position position="1"/>
    </location>
</feature>
<dbReference type="AlphaFoldDB" id="A0A9N9EE86"/>
<dbReference type="EMBL" id="CAJVPJ010007564">
    <property type="protein sequence ID" value="CAG8676230.1"/>
    <property type="molecule type" value="Genomic_DNA"/>
</dbReference>
<proteinExistence type="predicted"/>
<feature type="region of interest" description="Disordered" evidence="1">
    <location>
        <begin position="1"/>
        <end position="62"/>
    </location>
</feature>
<gene>
    <name evidence="2" type="ORF">POCULU_LOCUS11245</name>
</gene>
<accession>A0A9N9EE86</accession>
<evidence type="ECO:0000313" key="2">
    <source>
        <dbReference type="EMBL" id="CAG8676230.1"/>
    </source>
</evidence>
<name>A0A9N9EE86_9GLOM</name>
<evidence type="ECO:0000256" key="1">
    <source>
        <dbReference type="SAM" id="MobiDB-lite"/>
    </source>
</evidence>
<feature type="compositionally biased region" description="Pro residues" evidence="1">
    <location>
        <begin position="48"/>
        <end position="62"/>
    </location>
</feature>
<dbReference type="Proteomes" id="UP000789572">
    <property type="component" value="Unassembled WGS sequence"/>
</dbReference>
<keyword evidence="3" id="KW-1185">Reference proteome</keyword>
<feature type="non-terminal residue" evidence="2">
    <location>
        <position position="62"/>
    </location>
</feature>
<reference evidence="2" key="1">
    <citation type="submission" date="2021-06" db="EMBL/GenBank/DDBJ databases">
        <authorList>
            <person name="Kallberg Y."/>
            <person name="Tangrot J."/>
            <person name="Rosling A."/>
        </authorList>
    </citation>
    <scope>NUCLEOTIDE SEQUENCE</scope>
    <source>
        <strain evidence="2">IA702</strain>
    </source>
</reference>
<comment type="caution">
    <text evidence="2">The sequence shown here is derived from an EMBL/GenBank/DDBJ whole genome shotgun (WGS) entry which is preliminary data.</text>
</comment>
<feature type="compositionally biased region" description="Low complexity" evidence="1">
    <location>
        <begin position="1"/>
        <end position="21"/>
    </location>
</feature>